<dbReference type="CDD" id="cd04301">
    <property type="entry name" value="NAT_SF"/>
    <property type="match status" value="1"/>
</dbReference>
<dbReference type="PROSITE" id="PS51186">
    <property type="entry name" value="GNAT"/>
    <property type="match status" value="1"/>
</dbReference>
<evidence type="ECO:0000259" key="1">
    <source>
        <dbReference type="PROSITE" id="PS51186"/>
    </source>
</evidence>
<comment type="caution">
    <text evidence="2">The sequence shown here is derived from an EMBL/GenBank/DDBJ whole genome shotgun (WGS) entry which is preliminary data.</text>
</comment>
<sequence>MIIFKKVTHLDYNDLLDIAKDIWDGTDYLPYVFHDWVEDEGYFLGAYDRNNDKLVGCAKLSILYDGTGWLEGLRVHSKYRGKGIGRELAIKILDIAKEFLRQGRINQIAFATHATNVESISINTKLGFEMKYSNIILSKDENYAPRMKKEDFTVENFYISFDDFNKLDYIRKRQGLIPLSFKFEKVTKDLIDKMNRNKQFISINGFKGMYSIKGEISFECFETSVEALDTFYEYFSIISKEKKLSPPYTTIINEDLHLKDKAIERKFITWFDWKPDCFYYVFTK</sequence>
<dbReference type="EMBL" id="SOAZ01000003">
    <property type="protein sequence ID" value="TDT62841.1"/>
    <property type="molecule type" value="Genomic_DNA"/>
</dbReference>
<dbReference type="SUPFAM" id="SSF55729">
    <property type="entry name" value="Acyl-CoA N-acyltransferases (Nat)"/>
    <property type="match status" value="1"/>
</dbReference>
<dbReference type="GO" id="GO:0005840">
    <property type="term" value="C:ribosome"/>
    <property type="evidence" value="ECO:0007669"/>
    <property type="project" value="UniProtKB-KW"/>
</dbReference>
<reference evidence="2 3" key="1">
    <citation type="submission" date="2019-03" db="EMBL/GenBank/DDBJ databases">
        <title>Genomic Encyclopedia of Type Strains, Phase IV (KMG-IV): sequencing the most valuable type-strain genomes for metagenomic binning, comparative biology and taxonomic classification.</title>
        <authorList>
            <person name="Goeker M."/>
        </authorList>
    </citation>
    <scope>NUCLEOTIDE SEQUENCE [LARGE SCALE GENOMIC DNA]</scope>
    <source>
        <strain evidence="2 3">DSM 24455</strain>
    </source>
</reference>
<dbReference type="RefSeq" id="WP_133627239.1">
    <property type="nucleotide sequence ID" value="NZ_SOAZ01000003.1"/>
</dbReference>
<name>A0A4R7KU23_9CLOT</name>
<dbReference type="Proteomes" id="UP000295325">
    <property type="component" value="Unassembled WGS sequence"/>
</dbReference>
<gene>
    <name evidence="2" type="ORF">EDD71_103118</name>
</gene>
<feature type="domain" description="N-acetyltransferase" evidence="1">
    <location>
        <begin position="2"/>
        <end position="150"/>
    </location>
</feature>
<organism evidence="2 3">
    <name type="scientific">Fonticella tunisiensis</name>
    <dbReference type="NCBI Taxonomy" id="1096341"/>
    <lineage>
        <taxon>Bacteria</taxon>
        <taxon>Bacillati</taxon>
        <taxon>Bacillota</taxon>
        <taxon>Clostridia</taxon>
        <taxon>Eubacteriales</taxon>
        <taxon>Clostridiaceae</taxon>
        <taxon>Fonticella</taxon>
    </lineage>
</organism>
<dbReference type="PANTHER" id="PTHR47403">
    <property type="entry name" value="LOC100145250 PROTEIN"/>
    <property type="match status" value="1"/>
</dbReference>
<evidence type="ECO:0000313" key="3">
    <source>
        <dbReference type="Proteomes" id="UP000295325"/>
    </source>
</evidence>
<keyword evidence="2" id="KW-0689">Ribosomal protein</keyword>
<dbReference type="Gene3D" id="3.40.630.30">
    <property type="match status" value="1"/>
</dbReference>
<keyword evidence="3" id="KW-1185">Reference proteome</keyword>
<dbReference type="InterPro" id="IPR016181">
    <property type="entry name" value="Acyl_CoA_acyltransferase"/>
</dbReference>
<dbReference type="InterPro" id="IPR000182">
    <property type="entry name" value="GNAT_dom"/>
</dbReference>
<proteinExistence type="predicted"/>
<dbReference type="GO" id="GO:0016747">
    <property type="term" value="F:acyltransferase activity, transferring groups other than amino-acyl groups"/>
    <property type="evidence" value="ECO:0007669"/>
    <property type="project" value="InterPro"/>
</dbReference>
<protein>
    <submittedName>
        <fullName evidence="2">Ribosomal protein S18 acetylase RimI-like enzyme</fullName>
    </submittedName>
</protein>
<dbReference type="Pfam" id="PF00583">
    <property type="entry name" value="Acetyltransf_1"/>
    <property type="match status" value="1"/>
</dbReference>
<keyword evidence="2" id="KW-0687">Ribonucleoprotein</keyword>
<dbReference type="OrthoDB" id="1949423at2"/>
<dbReference type="PANTHER" id="PTHR47403:SF6">
    <property type="entry name" value="N-ACETYLTRANSFERASE DOMAIN-CONTAINING PROTEIN"/>
    <property type="match status" value="1"/>
</dbReference>
<evidence type="ECO:0000313" key="2">
    <source>
        <dbReference type="EMBL" id="TDT62841.1"/>
    </source>
</evidence>
<accession>A0A4R7KU23</accession>
<dbReference type="AlphaFoldDB" id="A0A4R7KU23"/>